<comment type="subcellular location">
    <subcellularLocation>
        <location evidence="1">Endomembrane system</location>
        <topology evidence="1">Multi-pass membrane protein</topology>
    </subcellularLocation>
    <subcellularLocation>
        <location evidence="8">Golgi apparatus membrane</location>
        <topology evidence="8">Multi-pass membrane protein</topology>
    </subcellularLocation>
</comment>
<feature type="transmembrane region" description="Helical" evidence="8">
    <location>
        <begin position="173"/>
        <end position="191"/>
    </location>
</feature>
<reference evidence="9 10" key="1">
    <citation type="submission" date="2024-05" db="EMBL/GenBank/DDBJ databases">
        <authorList>
            <person name="Wallberg A."/>
        </authorList>
    </citation>
    <scope>NUCLEOTIDE SEQUENCE [LARGE SCALE GENOMIC DNA]</scope>
</reference>
<keyword evidence="6 8" id="KW-1133">Transmembrane helix</keyword>
<name>A0AAV2PMN8_MEGNR</name>
<comment type="function">
    <text evidence="8">Involved in the lipid remodeling steps of GPI-anchor maturation.</text>
</comment>
<evidence type="ECO:0000256" key="1">
    <source>
        <dbReference type="ARBA" id="ARBA00004127"/>
    </source>
</evidence>
<dbReference type="Proteomes" id="UP001497623">
    <property type="component" value="Unassembled WGS sequence"/>
</dbReference>
<keyword evidence="3 8" id="KW-0337">GPI-anchor biosynthesis</keyword>
<dbReference type="GO" id="GO:0006506">
    <property type="term" value="P:GPI anchor biosynthetic process"/>
    <property type="evidence" value="ECO:0007669"/>
    <property type="project" value="UniProtKB-KW"/>
</dbReference>
<feature type="transmembrane region" description="Helical" evidence="8">
    <location>
        <begin position="143"/>
        <end position="161"/>
    </location>
</feature>
<keyword evidence="4 8" id="KW-0812">Transmembrane</keyword>
<dbReference type="EMBL" id="CAXKWB010000605">
    <property type="protein sequence ID" value="CAL4061343.1"/>
    <property type="molecule type" value="Genomic_DNA"/>
</dbReference>
<dbReference type="PANTHER" id="PTHR13148:SF0">
    <property type="entry name" value="POST-GPI ATTACHMENT TO PROTEINS FACTOR 3"/>
    <property type="match status" value="1"/>
</dbReference>
<comment type="similarity">
    <text evidence="2 8">Belongs to the PGAP3 family.</text>
</comment>
<feature type="transmembrane region" description="Helical" evidence="8">
    <location>
        <begin position="295"/>
        <end position="316"/>
    </location>
</feature>
<accession>A0AAV2PMN8</accession>
<proteinExistence type="inferred from homology"/>
<keyword evidence="7 8" id="KW-0472">Membrane</keyword>
<gene>
    <name evidence="9" type="ORF">MNOR_LOCUS2093</name>
</gene>
<feature type="transmembrane region" description="Helical" evidence="8">
    <location>
        <begin position="258"/>
        <end position="275"/>
    </location>
</feature>
<dbReference type="GO" id="GO:0000139">
    <property type="term" value="C:Golgi membrane"/>
    <property type="evidence" value="ECO:0007669"/>
    <property type="project" value="UniProtKB-SubCell"/>
</dbReference>
<feature type="chain" id="PRO_5043111872" description="Post-GPI attachment to proteins factor 3" evidence="8">
    <location>
        <begin position="26"/>
        <end position="328"/>
    </location>
</feature>
<dbReference type="AlphaFoldDB" id="A0AAV2PMN8"/>
<comment type="caution">
    <text evidence="9">The sequence shown here is derived from an EMBL/GenBank/DDBJ whole genome shotgun (WGS) entry which is preliminary data.</text>
</comment>
<protein>
    <recommendedName>
        <fullName evidence="8">Post-GPI attachment to proteins factor 3</fullName>
    </recommendedName>
</protein>
<feature type="transmembrane region" description="Helical" evidence="8">
    <location>
        <begin position="233"/>
        <end position="251"/>
    </location>
</feature>
<evidence type="ECO:0000256" key="4">
    <source>
        <dbReference type="ARBA" id="ARBA00022692"/>
    </source>
</evidence>
<feature type="transmembrane region" description="Helical" evidence="8">
    <location>
        <begin position="112"/>
        <end position="131"/>
    </location>
</feature>
<keyword evidence="10" id="KW-1185">Reference proteome</keyword>
<dbReference type="PANTHER" id="PTHR13148">
    <property type="entry name" value="PER1-RELATED"/>
    <property type="match status" value="1"/>
</dbReference>
<dbReference type="InterPro" id="IPR007217">
    <property type="entry name" value="Per1-like"/>
</dbReference>
<feature type="transmembrane region" description="Helical" evidence="8">
    <location>
        <begin position="203"/>
        <end position="221"/>
    </location>
</feature>
<dbReference type="Pfam" id="PF04080">
    <property type="entry name" value="Per1"/>
    <property type="match status" value="1"/>
</dbReference>
<organism evidence="9 10">
    <name type="scientific">Meganyctiphanes norvegica</name>
    <name type="common">Northern krill</name>
    <name type="synonym">Thysanopoda norvegica</name>
    <dbReference type="NCBI Taxonomy" id="48144"/>
    <lineage>
        <taxon>Eukaryota</taxon>
        <taxon>Metazoa</taxon>
        <taxon>Ecdysozoa</taxon>
        <taxon>Arthropoda</taxon>
        <taxon>Crustacea</taxon>
        <taxon>Multicrustacea</taxon>
        <taxon>Malacostraca</taxon>
        <taxon>Eumalacostraca</taxon>
        <taxon>Eucarida</taxon>
        <taxon>Euphausiacea</taxon>
        <taxon>Euphausiidae</taxon>
        <taxon>Meganyctiphanes</taxon>
    </lineage>
</organism>
<evidence type="ECO:0000256" key="8">
    <source>
        <dbReference type="RuleBase" id="RU365066"/>
    </source>
</evidence>
<keyword evidence="5 8" id="KW-0732">Signal</keyword>
<evidence type="ECO:0000256" key="2">
    <source>
        <dbReference type="ARBA" id="ARBA00006387"/>
    </source>
</evidence>
<evidence type="ECO:0000313" key="10">
    <source>
        <dbReference type="Proteomes" id="UP001497623"/>
    </source>
</evidence>
<evidence type="ECO:0000256" key="3">
    <source>
        <dbReference type="ARBA" id="ARBA00022502"/>
    </source>
</evidence>
<dbReference type="GO" id="GO:0005789">
    <property type="term" value="C:endoplasmic reticulum membrane"/>
    <property type="evidence" value="ECO:0007669"/>
    <property type="project" value="TreeGrafter"/>
</dbReference>
<feature type="non-terminal residue" evidence="9">
    <location>
        <position position="1"/>
    </location>
</feature>
<feature type="signal peptide" evidence="8">
    <location>
        <begin position="1"/>
        <end position="25"/>
    </location>
</feature>
<keyword evidence="8" id="KW-0333">Golgi apparatus</keyword>
<dbReference type="GO" id="GO:0016788">
    <property type="term" value="F:hydrolase activity, acting on ester bonds"/>
    <property type="evidence" value="ECO:0007669"/>
    <property type="project" value="TreeGrafter"/>
</dbReference>
<evidence type="ECO:0000256" key="7">
    <source>
        <dbReference type="ARBA" id="ARBA00023136"/>
    </source>
</evidence>
<evidence type="ECO:0000256" key="5">
    <source>
        <dbReference type="ARBA" id="ARBA00022729"/>
    </source>
</evidence>
<sequence>EMEWKILSLCVGVILLGGCAIYVEASRGDNSNEYRGCYHVCHFNNCSSSREIEIFEASQSLTEKLFLWTCDDECKYYCMWRSAKIIMNRGEPVPQYFGKWPFVRLWGLQEPASVVFSIFNLLAHAANMINFRKSVPSSAPLSQFWQIYGGVCINAWIWSIVFHARDTPWTEMMDYFCAFSMVLLSLFGLLIRMCGRERRRLKEILGVLCIGFFCYHIWYLTKRSFDYGYNMKVNIIVGVLNGFGWMVWACTRWSSRRYVQWCIYTMLWVGASMMLELGDFPPLFWMFDAHALWHFSTAVLPFFWYRFLIGDCLYLLEGKPIEDFKKQI</sequence>
<evidence type="ECO:0000256" key="6">
    <source>
        <dbReference type="ARBA" id="ARBA00022989"/>
    </source>
</evidence>
<evidence type="ECO:0000313" key="9">
    <source>
        <dbReference type="EMBL" id="CAL4061343.1"/>
    </source>
</evidence>